<dbReference type="Gene3D" id="3.40.50.720">
    <property type="entry name" value="NAD(P)-binding Rossmann-like Domain"/>
    <property type="match status" value="2"/>
</dbReference>
<dbReference type="RefSeq" id="WP_168621506.1">
    <property type="nucleotide sequence ID" value="NZ_JAAZQQ010000001.1"/>
</dbReference>
<sequence length="310" mass="33047">MPTILFAAKSERWDQYEAPLRAALAEAGLADARLTTEADPATVDYIVYAPNSGLTDFTPYTRLKAVLNLWAGVEDVVGNPTLRVPLARMVDPGLTEGMVEYVTGHVLRHHLGIDTHLQGDGNWRPETTPPLARDRTVAILGLGELGAACATMLASLNFRVTGWSRSPKALPGVTCRHGADGLAETLRTAQITVLLLPNTPATEDTLNADTLALLPEGAVILNPGRGALIDDDALLAALDGGRIAHATLDAFRIEPLPADHPYWTHPRVTVTPHIASATRPGSASRSLAANIRRCEAGEPMIGVVDRSLGY</sequence>
<keyword evidence="1" id="KW-0560">Oxidoreductase</keyword>
<comment type="caution">
    <text evidence="4">The sequence shown here is derived from an EMBL/GenBank/DDBJ whole genome shotgun (WGS) entry which is preliminary data.</text>
</comment>
<dbReference type="AlphaFoldDB" id="A0A7X6GWS8"/>
<organism evidence="4 5">
    <name type="scientific">Roseicyclus persicicus</name>
    <dbReference type="NCBI Taxonomy" id="2650661"/>
    <lineage>
        <taxon>Bacteria</taxon>
        <taxon>Pseudomonadati</taxon>
        <taxon>Pseudomonadota</taxon>
        <taxon>Alphaproteobacteria</taxon>
        <taxon>Rhodobacterales</taxon>
        <taxon>Roseobacteraceae</taxon>
        <taxon>Roseicyclus</taxon>
    </lineage>
</organism>
<dbReference type="EMBL" id="JAAZQQ010000001">
    <property type="protein sequence ID" value="NKX43114.1"/>
    <property type="molecule type" value="Genomic_DNA"/>
</dbReference>
<protein>
    <submittedName>
        <fullName evidence="4">Glyoxylate/hydroxypyruvate reductase A</fullName>
    </submittedName>
</protein>
<gene>
    <name evidence="4" type="ORF">HCU73_00805</name>
</gene>
<dbReference type="PROSITE" id="PS00671">
    <property type="entry name" value="D_2_HYDROXYACID_DH_3"/>
    <property type="match status" value="1"/>
</dbReference>
<accession>A0A7X6GWS8</accession>
<dbReference type="SUPFAM" id="SSF51735">
    <property type="entry name" value="NAD(P)-binding Rossmann-fold domains"/>
    <property type="match status" value="1"/>
</dbReference>
<feature type="domain" description="D-isomer specific 2-hydroxyacid dehydrogenase NAD-binding" evidence="3">
    <location>
        <begin position="108"/>
        <end position="275"/>
    </location>
</feature>
<dbReference type="GO" id="GO:0016616">
    <property type="term" value="F:oxidoreductase activity, acting on the CH-OH group of donors, NAD or NADP as acceptor"/>
    <property type="evidence" value="ECO:0007669"/>
    <property type="project" value="UniProtKB-ARBA"/>
</dbReference>
<keyword evidence="2" id="KW-0520">NAD</keyword>
<evidence type="ECO:0000313" key="4">
    <source>
        <dbReference type="EMBL" id="NKX43114.1"/>
    </source>
</evidence>
<keyword evidence="4" id="KW-0670">Pyruvate</keyword>
<dbReference type="InterPro" id="IPR006140">
    <property type="entry name" value="D-isomer_DH_NAD-bd"/>
</dbReference>
<evidence type="ECO:0000259" key="3">
    <source>
        <dbReference type="Pfam" id="PF02826"/>
    </source>
</evidence>
<dbReference type="InterPro" id="IPR036291">
    <property type="entry name" value="NAD(P)-bd_dom_sf"/>
</dbReference>
<proteinExistence type="predicted"/>
<dbReference type="Proteomes" id="UP000526408">
    <property type="component" value="Unassembled WGS sequence"/>
</dbReference>
<dbReference type="PANTHER" id="PTHR43333">
    <property type="entry name" value="2-HACID_DH_C DOMAIN-CONTAINING PROTEIN"/>
    <property type="match status" value="1"/>
</dbReference>
<dbReference type="PANTHER" id="PTHR43333:SF1">
    <property type="entry name" value="D-ISOMER SPECIFIC 2-HYDROXYACID DEHYDROGENASE NAD-BINDING DOMAIN-CONTAINING PROTEIN"/>
    <property type="match status" value="1"/>
</dbReference>
<evidence type="ECO:0000256" key="2">
    <source>
        <dbReference type="ARBA" id="ARBA00023027"/>
    </source>
</evidence>
<evidence type="ECO:0000256" key="1">
    <source>
        <dbReference type="ARBA" id="ARBA00023002"/>
    </source>
</evidence>
<keyword evidence="5" id="KW-1185">Reference proteome</keyword>
<dbReference type="CDD" id="cd12164">
    <property type="entry name" value="GDH_like_2"/>
    <property type="match status" value="1"/>
</dbReference>
<name>A0A7X6GWS8_9RHOB</name>
<dbReference type="GO" id="GO:0051287">
    <property type="term" value="F:NAD binding"/>
    <property type="evidence" value="ECO:0007669"/>
    <property type="project" value="InterPro"/>
</dbReference>
<reference evidence="4 5" key="1">
    <citation type="submission" date="2020-04" db="EMBL/GenBank/DDBJ databases">
        <authorList>
            <person name="Yoon J."/>
        </authorList>
    </citation>
    <scope>NUCLEOTIDE SEQUENCE [LARGE SCALE GENOMIC DNA]</scope>
    <source>
        <strain evidence="4 5">KMU-115</strain>
    </source>
</reference>
<evidence type="ECO:0000313" key="5">
    <source>
        <dbReference type="Proteomes" id="UP000526408"/>
    </source>
</evidence>
<dbReference type="InterPro" id="IPR029753">
    <property type="entry name" value="D-isomer_DH_CS"/>
</dbReference>
<dbReference type="Pfam" id="PF02826">
    <property type="entry name" value="2-Hacid_dh_C"/>
    <property type="match status" value="1"/>
</dbReference>